<proteinExistence type="inferred from homology"/>
<evidence type="ECO:0000256" key="1">
    <source>
        <dbReference type="RuleBase" id="RU367018"/>
    </source>
</evidence>
<keyword evidence="1" id="KW-0863">Zinc-finger</keyword>
<accession>G7KP45</accession>
<keyword evidence="1" id="KW-0862">Zinc</keyword>
<comment type="function">
    <text evidence="1">Putative transcription activator involved in regulating light control of development.</text>
</comment>
<dbReference type="Proteomes" id="UP000002051">
    <property type="component" value="Chromosome 6"/>
</dbReference>
<protein>
    <recommendedName>
        <fullName evidence="1">Protein FAR1-RELATED SEQUENCE</fullName>
    </recommendedName>
</protein>
<organism evidence="2 4">
    <name type="scientific">Medicago truncatula</name>
    <name type="common">Barrel medic</name>
    <name type="synonym">Medicago tribuloides</name>
    <dbReference type="NCBI Taxonomy" id="3880"/>
    <lineage>
        <taxon>Eukaryota</taxon>
        <taxon>Viridiplantae</taxon>
        <taxon>Streptophyta</taxon>
        <taxon>Embryophyta</taxon>
        <taxon>Tracheophyta</taxon>
        <taxon>Spermatophyta</taxon>
        <taxon>Magnoliopsida</taxon>
        <taxon>eudicotyledons</taxon>
        <taxon>Gunneridae</taxon>
        <taxon>Pentapetalae</taxon>
        <taxon>rosids</taxon>
        <taxon>fabids</taxon>
        <taxon>Fabales</taxon>
        <taxon>Fabaceae</taxon>
        <taxon>Papilionoideae</taxon>
        <taxon>50 kb inversion clade</taxon>
        <taxon>NPAAA clade</taxon>
        <taxon>Hologalegina</taxon>
        <taxon>IRL clade</taxon>
        <taxon>Trifolieae</taxon>
        <taxon>Medicago</taxon>
    </lineage>
</organism>
<dbReference type="EnsemblPlants" id="AES75109">
    <property type="protein sequence ID" value="AES75109"/>
    <property type="gene ID" value="MTR_6g025550"/>
</dbReference>
<comment type="subcellular location">
    <subcellularLocation>
        <location evidence="1">Nucleus</location>
    </subcellularLocation>
</comment>
<dbReference type="HOGENOM" id="CLU_1962871_0_0_1"/>
<evidence type="ECO:0000313" key="4">
    <source>
        <dbReference type="Proteomes" id="UP000002051"/>
    </source>
</evidence>
<dbReference type="PaxDb" id="3880-AES75109"/>
<dbReference type="GO" id="GO:0008270">
    <property type="term" value="F:zinc ion binding"/>
    <property type="evidence" value="ECO:0007669"/>
    <property type="project" value="UniProtKB-UniRule"/>
</dbReference>
<dbReference type="PANTHER" id="PTHR31669:SF293">
    <property type="entry name" value="PROTEIN FAR1-RELATED SEQUENCE"/>
    <property type="match status" value="1"/>
</dbReference>
<reference evidence="3" key="3">
    <citation type="submission" date="2015-04" db="UniProtKB">
        <authorList>
            <consortium name="EnsemblPlants"/>
        </authorList>
    </citation>
    <scope>IDENTIFICATION</scope>
    <source>
        <strain evidence="3">cv. Jemalong A17</strain>
    </source>
</reference>
<dbReference type="EMBL" id="CM001222">
    <property type="protein sequence ID" value="AES75109.1"/>
    <property type="molecule type" value="Genomic_DNA"/>
</dbReference>
<dbReference type="GO" id="GO:0006355">
    <property type="term" value="P:regulation of DNA-templated transcription"/>
    <property type="evidence" value="ECO:0007669"/>
    <property type="project" value="UniProtKB-UniRule"/>
</dbReference>
<keyword evidence="1" id="KW-0539">Nucleus</keyword>
<dbReference type="InterPro" id="IPR031052">
    <property type="entry name" value="FHY3/FAR1"/>
</dbReference>
<dbReference type="PANTHER" id="PTHR31669">
    <property type="entry name" value="PROTEIN FAR1-RELATED SEQUENCE 10-RELATED"/>
    <property type="match status" value="1"/>
</dbReference>
<evidence type="ECO:0000313" key="3">
    <source>
        <dbReference type="EnsemblPlants" id="AES75109"/>
    </source>
</evidence>
<comment type="similarity">
    <text evidence="1">Belongs to the FHY3/FAR1 family.</text>
</comment>
<gene>
    <name evidence="2" type="ordered locus">MTR_6g025550</name>
</gene>
<reference evidence="2 4" key="1">
    <citation type="journal article" date="2011" name="Nature">
        <title>The Medicago genome provides insight into the evolution of rhizobial symbioses.</title>
        <authorList>
            <person name="Young N.D."/>
            <person name="Debelle F."/>
            <person name="Oldroyd G.E."/>
            <person name="Geurts R."/>
            <person name="Cannon S.B."/>
            <person name="Udvardi M.K."/>
            <person name="Benedito V.A."/>
            <person name="Mayer K.F."/>
            <person name="Gouzy J."/>
            <person name="Schoof H."/>
            <person name="Van de Peer Y."/>
            <person name="Proost S."/>
            <person name="Cook D.R."/>
            <person name="Meyers B.C."/>
            <person name="Spannagl M."/>
            <person name="Cheung F."/>
            <person name="De Mita S."/>
            <person name="Krishnakumar V."/>
            <person name="Gundlach H."/>
            <person name="Zhou S."/>
            <person name="Mudge J."/>
            <person name="Bharti A.K."/>
            <person name="Murray J.D."/>
            <person name="Naoumkina M.A."/>
            <person name="Rosen B."/>
            <person name="Silverstein K.A."/>
            <person name="Tang H."/>
            <person name="Rombauts S."/>
            <person name="Zhao P.X."/>
            <person name="Zhou P."/>
            <person name="Barbe V."/>
            <person name="Bardou P."/>
            <person name="Bechner M."/>
            <person name="Bellec A."/>
            <person name="Berger A."/>
            <person name="Berges H."/>
            <person name="Bidwell S."/>
            <person name="Bisseling T."/>
            <person name="Choisne N."/>
            <person name="Couloux A."/>
            <person name="Denny R."/>
            <person name="Deshpande S."/>
            <person name="Dai X."/>
            <person name="Doyle J.J."/>
            <person name="Dudez A.M."/>
            <person name="Farmer A.D."/>
            <person name="Fouteau S."/>
            <person name="Franken C."/>
            <person name="Gibelin C."/>
            <person name="Gish J."/>
            <person name="Goldstein S."/>
            <person name="Gonzalez A.J."/>
            <person name="Green P.J."/>
            <person name="Hallab A."/>
            <person name="Hartog M."/>
            <person name="Hua A."/>
            <person name="Humphray S.J."/>
            <person name="Jeong D.H."/>
            <person name="Jing Y."/>
            <person name="Jocker A."/>
            <person name="Kenton S.M."/>
            <person name="Kim D.J."/>
            <person name="Klee K."/>
            <person name="Lai H."/>
            <person name="Lang C."/>
            <person name="Lin S."/>
            <person name="Macmil S.L."/>
            <person name="Magdelenat G."/>
            <person name="Matthews L."/>
            <person name="McCorrison J."/>
            <person name="Monaghan E.L."/>
            <person name="Mun J.H."/>
            <person name="Najar F.Z."/>
            <person name="Nicholson C."/>
            <person name="Noirot C."/>
            <person name="O'Bleness M."/>
            <person name="Paule C.R."/>
            <person name="Poulain J."/>
            <person name="Prion F."/>
            <person name="Qin B."/>
            <person name="Qu C."/>
            <person name="Retzel E.F."/>
            <person name="Riddle C."/>
            <person name="Sallet E."/>
            <person name="Samain S."/>
            <person name="Samson N."/>
            <person name="Sanders I."/>
            <person name="Saurat O."/>
            <person name="Scarpelli C."/>
            <person name="Schiex T."/>
            <person name="Segurens B."/>
            <person name="Severin A.J."/>
            <person name="Sherrier D.J."/>
            <person name="Shi R."/>
            <person name="Sims S."/>
            <person name="Singer S.R."/>
            <person name="Sinharoy S."/>
            <person name="Sterck L."/>
            <person name="Viollet A."/>
            <person name="Wang B.B."/>
            <person name="Wang K."/>
            <person name="Wang M."/>
            <person name="Wang X."/>
            <person name="Warfsmann J."/>
            <person name="Weissenbach J."/>
            <person name="White D.D."/>
            <person name="White J.D."/>
            <person name="Wiley G.B."/>
            <person name="Wincker P."/>
            <person name="Xing Y."/>
            <person name="Yang L."/>
            <person name="Yao Z."/>
            <person name="Ying F."/>
            <person name="Zhai J."/>
            <person name="Zhou L."/>
            <person name="Zuber A."/>
            <person name="Denarie J."/>
            <person name="Dixon R.A."/>
            <person name="May G.D."/>
            <person name="Schwartz D.C."/>
            <person name="Rogers J."/>
            <person name="Quetier F."/>
            <person name="Town C.D."/>
            <person name="Roe B.A."/>
        </authorList>
    </citation>
    <scope>NUCLEOTIDE SEQUENCE [LARGE SCALE GENOMIC DNA]</scope>
    <source>
        <strain evidence="2">A17</strain>
        <strain evidence="3 4">cv. Jemalong A17</strain>
    </source>
</reference>
<keyword evidence="1" id="KW-0479">Metal-binding</keyword>
<evidence type="ECO:0000313" key="2">
    <source>
        <dbReference type="EMBL" id="AES75109.1"/>
    </source>
</evidence>
<dbReference type="AlphaFoldDB" id="G7KP45"/>
<name>G7KP45_MEDTR</name>
<keyword evidence="4" id="KW-1185">Reference proteome</keyword>
<reference evidence="2 4" key="2">
    <citation type="journal article" date="2014" name="BMC Genomics">
        <title>An improved genome release (version Mt4.0) for the model legume Medicago truncatula.</title>
        <authorList>
            <person name="Tang H."/>
            <person name="Krishnakumar V."/>
            <person name="Bidwell S."/>
            <person name="Rosen B."/>
            <person name="Chan A."/>
            <person name="Zhou S."/>
            <person name="Gentzbittel L."/>
            <person name="Childs K.L."/>
            <person name="Yandell M."/>
            <person name="Gundlach H."/>
            <person name="Mayer K.F."/>
            <person name="Schwartz D.C."/>
            <person name="Town C.D."/>
        </authorList>
    </citation>
    <scope>GENOME REANNOTATION</scope>
    <source>
        <strain evidence="3 4">cv. Jemalong A17</strain>
    </source>
</reference>
<dbReference type="GO" id="GO:0005634">
    <property type="term" value="C:nucleus"/>
    <property type="evidence" value="ECO:0007669"/>
    <property type="project" value="UniProtKB-SubCell"/>
</dbReference>
<sequence length="128" mass="15527">MASMDINYYHIMKGKHNGSSNNENPGFFHAFQMDTEVKLVNCLWVVLSHIHHEHSEFKNQIYKCIQQYTTVKEFDFDWEALINKYVLQDTQWVKTIYSIREKWISRFCDTQYKKALDARYNQEKEKTF</sequence>